<dbReference type="HOGENOM" id="CLU_003918_1_0_1"/>
<keyword evidence="6" id="KW-1185">Reference proteome</keyword>
<evidence type="ECO:0000313" key="5">
    <source>
        <dbReference type="EMBL" id="KIP04314.1"/>
    </source>
</evidence>
<organism evidence="5 6">
    <name type="scientific">Phlebiopsis gigantea (strain 11061_1 CR5-6)</name>
    <name type="common">White-rot fungus</name>
    <name type="synonym">Peniophora gigantea</name>
    <dbReference type="NCBI Taxonomy" id="745531"/>
    <lineage>
        <taxon>Eukaryota</taxon>
        <taxon>Fungi</taxon>
        <taxon>Dikarya</taxon>
        <taxon>Basidiomycota</taxon>
        <taxon>Agaricomycotina</taxon>
        <taxon>Agaricomycetes</taxon>
        <taxon>Polyporales</taxon>
        <taxon>Phanerochaetaceae</taxon>
        <taxon>Phlebiopsis</taxon>
    </lineage>
</organism>
<feature type="transmembrane region" description="Helical" evidence="2">
    <location>
        <begin position="787"/>
        <end position="805"/>
    </location>
</feature>
<keyword evidence="2" id="KW-1133">Transmembrane helix</keyword>
<dbReference type="Pfam" id="PF10337">
    <property type="entry name" value="ArAE_2_N"/>
    <property type="match status" value="1"/>
</dbReference>
<evidence type="ECO:0000259" key="3">
    <source>
        <dbReference type="Pfam" id="PF10334"/>
    </source>
</evidence>
<feature type="domain" description="Putative ER transporter 6TM N-terminal" evidence="4">
    <location>
        <begin position="51"/>
        <end position="557"/>
    </location>
</feature>
<dbReference type="Pfam" id="PF10334">
    <property type="entry name" value="BRE4"/>
    <property type="match status" value="1"/>
</dbReference>
<feature type="transmembrane region" description="Helical" evidence="2">
    <location>
        <begin position="148"/>
        <end position="168"/>
    </location>
</feature>
<feature type="transmembrane region" description="Helical" evidence="2">
    <location>
        <begin position="760"/>
        <end position="781"/>
    </location>
</feature>
<feature type="compositionally biased region" description="Polar residues" evidence="1">
    <location>
        <begin position="359"/>
        <end position="369"/>
    </location>
</feature>
<evidence type="ECO:0000256" key="2">
    <source>
        <dbReference type="SAM" id="Phobius"/>
    </source>
</evidence>
<dbReference type="Proteomes" id="UP000053257">
    <property type="component" value="Unassembled WGS sequence"/>
</dbReference>
<accession>A0A0C3NHM7</accession>
<dbReference type="EMBL" id="KN840579">
    <property type="protein sequence ID" value="KIP04314.1"/>
    <property type="molecule type" value="Genomic_DNA"/>
</dbReference>
<keyword evidence="2" id="KW-0812">Transmembrane</keyword>
<protein>
    <recommendedName>
        <fullName evidence="7">ER transporter 6TM N-terminal domain-containing protein</fullName>
    </recommendedName>
</protein>
<feature type="compositionally biased region" description="Polar residues" evidence="1">
    <location>
        <begin position="377"/>
        <end position="396"/>
    </location>
</feature>
<proteinExistence type="predicted"/>
<name>A0A0C3NHM7_PHLG1</name>
<feature type="transmembrane region" description="Helical" evidence="2">
    <location>
        <begin position="107"/>
        <end position="127"/>
    </location>
</feature>
<feature type="domain" description="DUF2421" evidence="3">
    <location>
        <begin position="881"/>
        <end position="1094"/>
    </location>
</feature>
<evidence type="ECO:0000313" key="6">
    <source>
        <dbReference type="Proteomes" id="UP000053257"/>
    </source>
</evidence>
<dbReference type="InterPro" id="IPR018823">
    <property type="entry name" value="ArAE_2_N"/>
</dbReference>
<feature type="transmembrane region" description="Helical" evidence="2">
    <location>
        <begin position="855"/>
        <end position="873"/>
    </location>
</feature>
<dbReference type="AlphaFoldDB" id="A0A0C3NHM7"/>
<dbReference type="PANTHER" id="PTHR37994">
    <property type="entry name" value="ARAE_2_N DOMAIN-CONTAINING PROTEIN-RELATED"/>
    <property type="match status" value="1"/>
</dbReference>
<dbReference type="STRING" id="745531.A0A0C3NHM7"/>
<feature type="region of interest" description="Disordered" evidence="1">
    <location>
        <begin position="344"/>
        <end position="401"/>
    </location>
</feature>
<reference evidence="5 6" key="1">
    <citation type="journal article" date="2014" name="PLoS Genet.">
        <title>Analysis of the Phlebiopsis gigantea genome, transcriptome and secretome provides insight into its pioneer colonization strategies of wood.</title>
        <authorList>
            <person name="Hori C."/>
            <person name="Ishida T."/>
            <person name="Igarashi K."/>
            <person name="Samejima M."/>
            <person name="Suzuki H."/>
            <person name="Master E."/>
            <person name="Ferreira P."/>
            <person name="Ruiz-Duenas F.J."/>
            <person name="Held B."/>
            <person name="Canessa P."/>
            <person name="Larrondo L.F."/>
            <person name="Schmoll M."/>
            <person name="Druzhinina I.S."/>
            <person name="Kubicek C.P."/>
            <person name="Gaskell J.A."/>
            <person name="Kersten P."/>
            <person name="St John F."/>
            <person name="Glasner J."/>
            <person name="Sabat G."/>
            <person name="Splinter BonDurant S."/>
            <person name="Syed K."/>
            <person name="Yadav J."/>
            <person name="Mgbeahuruike A.C."/>
            <person name="Kovalchuk A."/>
            <person name="Asiegbu F.O."/>
            <person name="Lackner G."/>
            <person name="Hoffmeister D."/>
            <person name="Rencoret J."/>
            <person name="Gutierrez A."/>
            <person name="Sun H."/>
            <person name="Lindquist E."/>
            <person name="Barry K."/>
            <person name="Riley R."/>
            <person name="Grigoriev I.V."/>
            <person name="Henrissat B."/>
            <person name="Kues U."/>
            <person name="Berka R.M."/>
            <person name="Martinez A.T."/>
            <person name="Covert S.F."/>
            <person name="Blanchette R.A."/>
            <person name="Cullen D."/>
        </authorList>
    </citation>
    <scope>NUCLEOTIDE SEQUENCE [LARGE SCALE GENOMIC DNA]</scope>
    <source>
        <strain evidence="5 6">11061_1 CR5-6</strain>
    </source>
</reference>
<keyword evidence="2" id="KW-0472">Membrane</keyword>
<evidence type="ECO:0008006" key="7">
    <source>
        <dbReference type="Google" id="ProtNLM"/>
    </source>
</evidence>
<feature type="transmembrane region" description="Helical" evidence="2">
    <location>
        <begin position="817"/>
        <end position="835"/>
    </location>
</feature>
<dbReference type="OrthoDB" id="2274698at2759"/>
<feature type="transmembrane region" description="Helical" evidence="2">
    <location>
        <begin position="699"/>
        <end position="722"/>
    </location>
</feature>
<sequence length="1124" mass="126367">MYASTPHPHEEIAEENEKEEKAKPPRLSFAQWLVKYSPVDLKWIPANWAWSKVKPVIRCAIVAWISILFVIIPKTEVTLGTASFLILIAAFLQSPAGPFIAVVEQQLLTLFFATVAWAWSCLGLFLANLARKHVDRSATQAEVNTGKFVEAGPTVIQAVFLFFGSAFFLYLKTRMGPGPFLISTILACICLDIVLATGSLFPYANYKLGRSVVVPLAISAGLSILAAAVIFPSTITAQYTHAIARVLDPLETFLTQHRKVLSMDPSSDEFKATVGVIKGLQGRSEAAMAPTAVWLQSLKRDIVWGRFSPADVSTMQWAVRRIVTRAEGMNIYFTLIEPTRERFPVTPAPTVPNTPTFTRQNTPAHSRGTSPVRGLREQQSMNTLNNQEPVPDSTTSVDKRHDGMASTLHTALVRTLRHISRSNLQQHLRHKPSVMHDNRMHLSLLELAHSLGARADTESAVGVYESQRYLALERTRLSNAQTPEMTSEFTELLSQSCDELLAITRDSVTVIKDWVLCVRRADWGSRSVIERMRHERLQKLQGMRNYLHEVIETFRRDARHRVLDPYRSAFDPHHVKRGRTAGTNAPPHKYLFHCYMYEFHALQFSILIKELLDDIIAIENQRQTARLWTPTLRNLLSFVIPTTNGATVVNHDDDEDPDVVQMMEHQPDTDLGMTQRRDPDALPPSNLFESLMYWVHQGFAALGSGNFVFAIKAGLLTVALSLPYRIKSSAHFAYSKATMIFYFMGQLTASRFRGDTTFGLVSRILSTFCGGLTGSVMWYISTGLGTGNPYGLAAVCAVCFPFFFYGKMYWPGSPMFTMIYFVTTILVRVIGFSWQDTHFPTSFIYYGINLAWRRFVLVAAGVTAAFLTSFLPPSTTLRGYHRRTMSTTVTELGAVYCSVVSFANKPNSYEIDRGAIVQSLLAIRLKLKRSLVLRTNIIYEFSLRGKWPAERYQKILEIQLQVGYLLSHLMSVVEQLEPAWRRAFLRRTRFVDADFQGDVLAVISMISTALKTGQPLPQITPCPLLDRYMQNSHGLNVIRHEADDDYGLPRTMTIDTLANEQYLNFSVGCTTAFGIVMRLDRLMVATKELVGEQYHIHGVGAGIHRDYMNAPSSTSMPLRPAKDV</sequence>
<feature type="transmembrane region" description="Helical" evidence="2">
    <location>
        <begin position="55"/>
        <end position="72"/>
    </location>
</feature>
<evidence type="ECO:0000256" key="1">
    <source>
        <dbReference type="SAM" id="MobiDB-lite"/>
    </source>
</evidence>
<evidence type="ECO:0000259" key="4">
    <source>
        <dbReference type="Pfam" id="PF10337"/>
    </source>
</evidence>
<dbReference type="InterPro" id="IPR018820">
    <property type="entry name" value="BRE4-related_DUF2421"/>
</dbReference>
<dbReference type="PANTHER" id="PTHR37994:SF1">
    <property type="entry name" value="ER TRANSPORTER 6TM N-TERMINAL DOMAIN-CONTAINING PROTEIN"/>
    <property type="match status" value="1"/>
</dbReference>
<feature type="region of interest" description="Disordered" evidence="1">
    <location>
        <begin position="1"/>
        <end position="23"/>
    </location>
</feature>
<feature type="transmembrane region" description="Helical" evidence="2">
    <location>
        <begin position="79"/>
        <end position="101"/>
    </location>
</feature>
<feature type="transmembrane region" description="Helical" evidence="2">
    <location>
        <begin position="213"/>
        <end position="231"/>
    </location>
</feature>
<gene>
    <name evidence="5" type="ORF">PHLGIDRAFT_493842</name>
</gene>
<feature type="transmembrane region" description="Helical" evidence="2">
    <location>
        <begin position="180"/>
        <end position="201"/>
    </location>
</feature>